<gene>
    <name evidence="2" type="ORF">MKW94_010446</name>
</gene>
<feature type="non-terminal residue" evidence="2">
    <location>
        <position position="1"/>
    </location>
</feature>
<accession>A0AA41RRA6</accession>
<proteinExistence type="predicted"/>
<dbReference type="Proteomes" id="UP001177140">
    <property type="component" value="Unassembled WGS sequence"/>
</dbReference>
<evidence type="ECO:0000313" key="2">
    <source>
        <dbReference type="EMBL" id="MCL7022271.1"/>
    </source>
</evidence>
<comment type="caution">
    <text evidence="2">The sequence shown here is derived from an EMBL/GenBank/DDBJ whole genome shotgun (WGS) entry which is preliminary data.</text>
</comment>
<reference evidence="2" key="1">
    <citation type="submission" date="2022-03" db="EMBL/GenBank/DDBJ databases">
        <title>A functionally conserved STORR gene fusion in Papaver species that diverged 16.8 million years ago.</title>
        <authorList>
            <person name="Catania T."/>
        </authorList>
    </citation>
    <scope>NUCLEOTIDE SEQUENCE</scope>
    <source>
        <strain evidence="2">S-191538</strain>
    </source>
</reference>
<dbReference type="AlphaFoldDB" id="A0AA41RRA6"/>
<name>A0AA41RRA6_PAPNU</name>
<evidence type="ECO:0000313" key="3">
    <source>
        <dbReference type="Proteomes" id="UP001177140"/>
    </source>
</evidence>
<feature type="region of interest" description="Disordered" evidence="1">
    <location>
        <begin position="61"/>
        <end position="90"/>
    </location>
</feature>
<sequence>TALSVCRRFPGLVERDMEAFSLLERIVERPFAFLSGSKLKWWERCIYKLIRVYTDSAHDSGREKQKVNGESTTKEDEENPPESSKVSSLSEQHCSSSCNYKSITKYISFYFMRYIRRVPLIRRLYDQKSMHENAVALTKYLLTQINKKGMDEENLKDMFLLYKVLETAMKFGTTEFVLECLRAFPFLCLDDTEGD</sequence>
<keyword evidence="3" id="KW-1185">Reference proteome</keyword>
<feature type="non-terminal residue" evidence="2">
    <location>
        <position position="195"/>
    </location>
</feature>
<organism evidence="2 3">
    <name type="scientific">Papaver nudicaule</name>
    <name type="common">Iceland poppy</name>
    <dbReference type="NCBI Taxonomy" id="74823"/>
    <lineage>
        <taxon>Eukaryota</taxon>
        <taxon>Viridiplantae</taxon>
        <taxon>Streptophyta</taxon>
        <taxon>Embryophyta</taxon>
        <taxon>Tracheophyta</taxon>
        <taxon>Spermatophyta</taxon>
        <taxon>Magnoliopsida</taxon>
        <taxon>Ranunculales</taxon>
        <taxon>Papaveraceae</taxon>
        <taxon>Papaveroideae</taxon>
        <taxon>Papaver</taxon>
    </lineage>
</organism>
<dbReference type="EMBL" id="JAJJMA010009549">
    <property type="protein sequence ID" value="MCL7022271.1"/>
    <property type="molecule type" value="Genomic_DNA"/>
</dbReference>
<protein>
    <submittedName>
        <fullName evidence="2">Uncharacterized protein</fullName>
    </submittedName>
</protein>
<evidence type="ECO:0000256" key="1">
    <source>
        <dbReference type="SAM" id="MobiDB-lite"/>
    </source>
</evidence>